<evidence type="ECO:0000313" key="1">
    <source>
        <dbReference type="EMBL" id="GAA3891288.1"/>
    </source>
</evidence>
<comment type="caution">
    <text evidence="1">The sequence shown here is derived from an EMBL/GenBank/DDBJ whole genome shotgun (WGS) entry which is preliminary data.</text>
</comment>
<dbReference type="EMBL" id="BAABDG010000002">
    <property type="protein sequence ID" value="GAA3891288.1"/>
    <property type="molecule type" value="Genomic_DNA"/>
</dbReference>
<dbReference type="Proteomes" id="UP001499994">
    <property type="component" value="Unassembled WGS sequence"/>
</dbReference>
<reference evidence="2" key="1">
    <citation type="journal article" date="2019" name="Int. J. Syst. Evol. Microbiol.">
        <title>The Global Catalogue of Microorganisms (GCM) 10K type strain sequencing project: providing services to taxonomists for standard genome sequencing and annotation.</title>
        <authorList>
            <consortium name="The Broad Institute Genomics Platform"/>
            <consortium name="The Broad Institute Genome Sequencing Center for Infectious Disease"/>
            <person name="Wu L."/>
            <person name="Ma J."/>
        </authorList>
    </citation>
    <scope>NUCLEOTIDE SEQUENCE [LARGE SCALE GENOMIC DNA]</scope>
    <source>
        <strain evidence="2">JCM 17201</strain>
    </source>
</reference>
<organism evidence="1 2">
    <name type="scientific">Gibbsiella dentisursi</name>
    <dbReference type="NCBI Taxonomy" id="796890"/>
    <lineage>
        <taxon>Bacteria</taxon>
        <taxon>Pseudomonadati</taxon>
        <taxon>Pseudomonadota</taxon>
        <taxon>Gammaproteobacteria</taxon>
        <taxon>Enterobacterales</taxon>
        <taxon>Yersiniaceae</taxon>
        <taxon>Gibbsiella</taxon>
    </lineage>
</organism>
<accession>A0ABP7L1R0</accession>
<protein>
    <submittedName>
        <fullName evidence="1">DUF1883 domain-containing protein</fullName>
    </submittedName>
</protein>
<dbReference type="RefSeq" id="WP_346080198.1">
    <property type="nucleotide sequence ID" value="NZ_BAABDG010000002.1"/>
</dbReference>
<dbReference type="InterPro" id="IPR036488">
    <property type="entry name" value="DUF1883-like_sf"/>
</dbReference>
<sequence>MSIVRTCLSLFGGDTVIVRCSDSFRISMINEPQNDGINKQANSANVISTRADGEVYLSVPYTGVWNFVIDAESSAPEHSIRYLPA</sequence>
<dbReference type="SUPFAM" id="SSF141099">
    <property type="entry name" value="Atu1913-like"/>
    <property type="match status" value="1"/>
</dbReference>
<name>A0ABP7L1R0_9GAMM</name>
<gene>
    <name evidence="1" type="ORF">GCM10022405_15910</name>
</gene>
<evidence type="ECO:0000313" key="2">
    <source>
        <dbReference type="Proteomes" id="UP001499994"/>
    </source>
</evidence>
<keyword evidence="2" id="KW-1185">Reference proteome</keyword>
<proteinExistence type="predicted"/>